<sequence>EAYPLLLLLAESAESESLPQDWIENVATHFTMLLELVNEHWLSVANADSAANTTIPTPVSTNRTRMCGRPRKNVDPNVLHDAFKANRRIPKTVLANVLGIDRNTLNTRLKELNIDSGFSDISDPELDAHKHKRYHVPRPNSLWHIDGHHKLIVWGIVIHGIADGYSRKANKLPSTS</sequence>
<accession>A0A0C9XNM7</accession>
<evidence type="ECO:0000313" key="2">
    <source>
        <dbReference type="EMBL" id="KIJ99156.1"/>
    </source>
</evidence>
<dbReference type="AlphaFoldDB" id="A0A0C9XNM7"/>
<reference evidence="2 3" key="1">
    <citation type="submission" date="2014-04" db="EMBL/GenBank/DDBJ databases">
        <authorList>
            <consortium name="DOE Joint Genome Institute"/>
            <person name="Kuo A."/>
            <person name="Kohler A."/>
            <person name="Nagy L.G."/>
            <person name="Floudas D."/>
            <person name="Copeland A."/>
            <person name="Barry K.W."/>
            <person name="Cichocki N."/>
            <person name="Veneault-Fourrey C."/>
            <person name="LaButti K."/>
            <person name="Lindquist E.A."/>
            <person name="Lipzen A."/>
            <person name="Lundell T."/>
            <person name="Morin E."/>
            <person name="Murat C."/>
            <person name="Sun H."/>
            <person name="Tunlid A."/>
            <person name="Henrissat B."/>
            <person name="Grigoriev I.V."/>
            <person name="Hibbett D.S."/>
            <person name="Martin F."/>
            <person name="Nordberg H.P."/>
            <person name="Cantor M.N."/>
            <person name="Hua S.X."/>
        </authorList>
    </citation>
    <scope>NUCLEOTIDE SEQUENCE [LARGE SCALE GENOMIC DNA]</scope>
    <source>
        <strain evidence="2 3">LaAM-08-1</strain>
    </source>
</reference>
<dbReference type="Proteomes" id="UP000054477">
    <property type="component" value="Unassembled WGS sequence"/>
</dbReference>
<dbReference type="HOGENOM" id="CLU_1528753_0_0_1"/>
<evidence type="ECO:0000313" key="3">
    <source>
        <dbReference type="Proteomes" id="UP000054477"/>
    </source>
</evidence>
<protein>
    <recommendedName>
        <fullName evidence="1">Integrase core domain-containing protein</fullName>
    </recommendedName>
</protein>
<gene>
    <name evidence="2" type="ORF">K443DRAFT_62827</name>
</gene>
<dbReference type="PANTHER" id="PTHR46791">
    <property type="entry name" value="EXPRESSED PROTEIN"/>
    <property type="match status" value="1"/>
</dbReference>
<dbReference type="InterPro" id="IPR058913">
    <property type="entry name" value="Integrase_dom_put"/>
</dbReference>
<reference evidence="3" key="2">
    <citation type="submission" date="2015-01" db="EMBL/GenBank/DDBJ databases">
        <title>Evolutionary Origins and Diversification of the Mycorrhizal Mutualists.</title>
        <authorList>
            <consortium name="DOE Joint Genome Institute"/>
            <consortium name="Mycorrhizal Genomics Consortium"/>
            <person name="Kohler A."/>
            <person name="Kuo A."/>
            <person name="Nagy L.G."/>
            <person name="Floudas D."/>
            <person name="Copeland A."/>
            <person name="Barry K.W."/>
            <person name="Cichocki N."/>
            <person name="Veneault-Fourrey C."/>
            <person name="LaButti K."/>
            <person name="Lindquist E.A."/>
            <person name="Lipzen A."/>
            <person name="Lundell T."/>
            <person name="Morin E."/>
            <person name="Murat C."/>
            <person name="Riley R."/>
            <person name="Ohm R."/>
            <person name="Sun H."/>
            <person name="Tunlid A."/>
            <person name="Henrissat B."/>
            <person name="Grigoriev I.V."/>
            <person name="Hibbett D.S."/>
            <person name="Martin F."/>
        </authorList>
    </citation>
    <scope>NUCLEOTIDE SEQUENCE [LARGE SCALE GENOMIC DNA]</scope>
    <source>
        <strain evidence="3">LaAM-08-1</strain>
    </source>
</reference>
<keyword evidence="3" id="KW-1185">Reference proteome</keyword>
<dbReference type="EMBL" id="KN838653">
    <property type="protein sequence ID" value="KIJ99156.1"/>
    <property type="molecule type" value="Genomic_DNA"/>
</dbReference>
<feature type="non-terminal residue" evidence="2">
    <location>
        <position position="1"/>
    </location>
</feature>
<organism evidence="2 3">
    <name type="scientific">Laccaria amethystina LaAM-08-1</name>
    <dbReference type="NCBI Taxonomy" id="1095629"/>
    <lineage>
        <taxon>Eukaryota</taxon>
        <taxon>Fungi</taxon>
        <taxon>Dikarya</taxon>
        <taxon>Basidiomycota</taxon>
        <taxon>Agaricomycotina</taxon>
        <taxon>Agaricomycetes</taxon>
        <taxon>Agaricomycetidae</taxon>
        <taxon>Agaricales</taxon>
        <taxon>Agaricineae</taxon>
        <taxon>Hydnangiaceae</taxon>
        <taxon>Laccaria</taxon>
    </lineage>
</organism>
<name>A0A0C9XNM7_9AGAR</name>
<feature type="domain" description="Integrase core" evidence="1">
    <location>
        <begin position="134"/>
        <end position="168"/>
    </location>
</feature>
<dbReference type="OrthoDB" id="2686689at2759"/>
<feature type="non-terminal residue" evidence="2">
    <location>
        <position position="176"/>
    </location>
</feature>
<proteinExistence type="predicted"/>
<dbReference type="STRING" id="1095629.A0A0C9XNM7"/>
<evidence type="ECO:0000259" key="1">
    <source>
        <dbReference type="Pfam" id="PF24764"/>
    </source>
</evidence>
<dbReference type="PANTHER" id="PTHR46791:SF5">
    <property type="entry name" value="CLR5 DOMAIN-CONTAINING PROTEIN-RELATED"/>
    <property type="match status" value="1"/>
</dbReference>
<dbReference type="Pfam" id="PF24764">
    <property type="entry name" value="rva_4"/>
    <property type="match status" value="1"/>
</dbReference>